<keyword evidence="3" id="KW-0969">Cilium</keyword>
<reference evidence="4" key="1">
    <citation type="submission" date="2016-10" db="EMBL/GenBank/DDBJ databases">
        <authorList>
            <person name="Varghese N."/>
            <person name="Submissions S."/>
        </authorList>
    </citation>
    <scope>NUCLEOTIDE SEQUENCE [LARGE SCALE GENOMIC DNA]</scope>
    <source>
        <strain evidence="4">CGMCC 1.10119</strain>
    </source>
</reference>
<dbReference type="RefSeq" id="WP_089693600.1">
    <property type="nucleotide sequence ID" value="NZ_FNHL01000001.1"/>
</dbReference>
<dbReference type="PANTHER" id="PTHR38138">
    <property type="entry name" value="VNG6441H"/>
    <property type="match status" value="1"/>
</dbReference>
<dbReference type="InterPro" id="IPR012859">
    <property type="entry name" value="Pilin_N_archaeal"/>
</dbReference>
<dbReference type="NCBIfam" id="TIGR02537">
    <property type="entry name" value="arch_flag_Nterm"/>
    <property type="match status" value="1"/>
</dbReference>
<dbReference type="EMBL" id="FNHL01000001">
    <property type="protein sequence ID" value="SDL99116.1"/>
    <property type="molecule type" value="Genomic_DNA"/>
</dbReference>
<dbReference type="OrthoDB" id="201989at2157"/>
<keyword evidence="3" id="KW-0282">Flagellum</keyword>
<dbReference type="PANTHER" id="PTHR38138:SF1">
    <property type="entry name" value="ARCHAEAL TYPE IV PILIN N-TERMINAL DOMAIN-CONTAINING PROTEIN"/>
    <property type="match status" value="1"/>
</dbReference>
<feature type="transmembrane region" description="Helical" evidence="1">
    <location>
        <begin position="12"/>
        <end position="37"/>
    </location>
</feature>
<dbReference type="STRING" id="660521.SAMN04487949_0423"/>
<organism evidence="3 4">
    <name type="scientific">Halogranum gelatinilyticum</name>
    <dbReference type="NCBI Taxonomy" id="660521"/>
    <lineage>
        <taxon>Archaea</taxon>
        <taxon>Methanobacteriati</taxon>
        <taxon>Methanobacteriota</taxon>
        <taxon>Stenosarchaea group</taxon>
        <taxon>Halobacteria</taxon>
        <taxon>Halobacteriales</taxon>
        <taxon>Haloferacaceae</taxon>
    </lineage>
</organism>
<evidence type="ECO:0000259" key="2">
    <source>
        <dbReference type="Pfam" id="PF07790"/>
    </source>
</evidence>
<evidence type="ECO:0000313" key="3">
    <source>
        <dbReference type="EMBL" id="SDL99116.1"/>
    </source>
</evidence>
<evidence type="ECO:0000313" key="4">
    <source>
        <dbReference type="Proteomes" id="UP000199451"/>
    </source>
</evidence>
<sequence length="160" mass="16111">MPSPSATERAVSPVVGVALVLVVTVCLAAVVGAGVLATTTQLPEERSATPVALSLSVSGDRLTLAHRGGRALDVSELGVTVAVDGTELRHQPPVPFFSARGFRAGPTGPFNVASDGSWSVGETASVELASTNSPQLTSGATVTVRIVADGRPVARLSATV</sequence>
<gene>
    <name evidence="3" type="ORF">SAMN04487949_0423</name>
</gene>
<keyword evidence="1" id="KW-0472">Membrane</keyword>
<feature type="domain" description="Archaeal Type IV pilin N-terminal" evidence="2">
    <location>
        <begin position="9"/>
        <end position="85"/>
    </location>
</feature>
<keyword evidence="1" id="KW-1133">Transmembrane helix</keyword>
<keyword evidence="1" id="KW-0812">Transmembrane</keyword>
<dbReference type="Pfam" id="PF07790">
    <property type="entry name" value="Pilin_N"/>
    <property type="match status" value="1"/>
</dbReference>
<evidence type="ECO:0000256" key="1">
    <source>
        <dbReference type="SAM" id="Phobius"/>
    </source>
</evidence>
<dbReference type="InterPro" id="IPR013373">
    <property type="entry name" value="Flagellin/pilin_N_arc"/>
</dbReference>
<dbReference type="Proteomes" id="UP000199451">
    <property type="component" value="Unassembled WGS sequence"/>
</dbReference>
<name>A0A1G9PJV3_9EURY</name>
<keyword evidence="4" id="KW-1185">Reference proteome</keyword>
<protein>
    <submittedName>
        <fullName evidence="3">Flagellin N-terminal-like domain-containing protein</fullName>
    </submittedName>
</protein>
<accession>A0A1G9PJV3</accession>
<dbReference type="AlphaFoldDB" id="A0A1G9PJV3"/>
<keyword evidence="3" id="KW-0966">Cell projection</keyword>
<proteinExistence type="predicted"/>